<reference evidence="3 4" key="1">
    <citation type="submission" date="2019-09" db="EMBL/GenBank/DDBJ databases">
        <title>Serinicoccus pratensis sp. nov., isolated from meadow soil.</title>
        <authorList>
            <person name="Zhang W."/>
        </authorList>
    </citation>
    <scope>NUCLEOTIDE SEQUENCE [LARGE SCALE GENOMIC DNA]</scope>
    <source>
        <strain evidence="3 4">W204</strain>
    </source>
</reference>
<dbReference type="PANTHER" id="PTHR12149">
    <property type="entry name" value="FRUCTOSAMINE 3 KINASE-RELATED PROTEIN"/>
    <property type="match status" value="1"/>
</dbReference>
<keyword evidence="4" id="KW-1185">Reference proteome</keyword>
<protein>
    <submittedName>
        <fullName evidence="3">Fructosamine kinase family protein</fullName>
    </submittedName>
</protein>
<keyword evidence="1 3" id="KW-0418">Kinase</keyword>
<evidence type="ECO:0000256" key="1">
    <source>
        <dbReference type="PIRNR" id="PIRNR006221"/>
    </source>
</evidence>
<dbReference type="AlphaFoldDB" id="A0A5J6V8R7"/>
<dbReference type="InterPro" id="IPR016477">
    <property type="entry name" value="Fructo-/Ketosamine-3-kinase"/>
</dbReference>
<dbReference type="PIRSF" id="PIRSF006221">
    <property type="entry name" value="Ketosamine-3-kinase"/>
    <property type="match status" value="1"/>
</dbReference>
<dbReference type="Gene3D" id="3.90.1200.10">
    <property type="match status" value="1"/>
</dbReference>
<feature type="region of interest" description="Disordered" evidence="2">
    <location>
        <begin position="1"/>
        <end position="22"/>
    </location>
</feature>
<gene>
    <name evidence="3" type="ORF">FY030_12295</name>
</gene>
<dbReference type="Gene3D" id="3.30.200.20">
    <property type="entry name" value="Phosphorylase Kinase, domain 1"/>
    <property type="match status" value="1"/>
</dbReference>
<dbReference type="SUPFAM" id="SSF56112">
    <property type="entry name" value="Protein kinase-like (PK-like)"/>
    <property type="match status" value="1"/>
</dbReference>
<feature type="region of interest" description="Disordered" evidence="2">
    <location>
        <begin position="94"/>
        <end position="129"/>
    </location>
</feature>
<dbReference type="GO" id="GO:0016301">
    <property type="term" value="F:kinase activity"/>
    <property type="evidence" value="ECO:0007669"/>
    <property type="project" value="UniProtKB-UniRule"/>
</dbReference>
<evidence type="ECO:0000313" key="4">
    <source>
        <dbReference type="Proteomes" id="UP000326546"/>
    </source>
</evidence>
<accession>A0A5J6V8R7</accession>
<sequence>MRGMTITGTPTRSTGPDGEPVFTKTLVDAPPLFFHREAAGLRALQAAGARVPDVLDVTEETITLSWVEQGGERTAASEEEFGRELAALHRSGPERLQAQEAPSRESAASTARGVAATHGSGDAKPPVTFGSVDGEPTAYLGACPVDLTPTGAWHESWVQRRVLPLARRAAELGALDPVLAALAERISPDRLGPPEPPALLHGDLWGSNRLVDSRGRSWLIDPCAQLGHREVDLAMMQLFGGFSGRVFAAYVEAHPLAEGWQERVAVYQTVPLLVHALLFGGGYGVQAGDALREAAR</sequence>
<dbReference type="Pfam" id="PF03881">
    <property type="entry name" value="Fructosamin_kin"/>
    <property type="match status" value="2"/>
</dbReference>
<evidence type="ECO:0000256" key="2">
    <source>
        <dbReference type="SAM" id="MobiDB-lite"/>
    </source>
</evidence>
<evidence type="ECO:0000313" key="3">
    <source>
        <dbReference type="EMBL" id="QFG69382.1"/>
    </source>
</evidence>
<dbReference type="EMBL" id="CP044427">
    <property type="protein sequence ID" value="QFG69382.1"/>
    <property type="molecule type" value="Genomic_DNA"/>
</dbReference>
<dbReference type="OrthoDB" id="5291879at2"/>
<feature type="compositionally biased region" description="Polar residues" evidence="2">
    <location>
        <begin position="1"/>
        <end position="14"/>
    </location>
</feature>
<comment type="similarity">
    <text evidence="1">Belongs to the fructosamine kinase family.</text>
</comment>
<name>A0A5J6V8R7_9MICO</name>
<organism evidence="3 4">
    <name type="scientific">Ornithinimicrobium pratense</name>
    <dbReference type="NCBI Taxonomy" id="2593973"/>
    <lineage>
        <taxon>Bacteria</taxon>
        <taxon>Bacillati</taxon>
        <taxon>Actinomycetota</taxon>
        <taxon>Actinomycetes</taxon>
        <taxon>Micrococcales</taxon>
        <taxon>Ornithinimicrobiaceae</taxon>
        <taxon>Ornithinimicrobium</taxon>
    </lineage>
</organism>
<dbReference type="KEGG" id="serw:FY030_12295"/>
<dbReference type="PANTHER" id="PTHR12149:SF8">
    <property type="entry name" value="PROTEIN-RIBULOSAMINE 3-KINASE"/>
    <property type="match status" value="1"/>
</dbReference>
<dbReference type="InterPro" id="IPR011009">
    <property type="entry name" value="Kinase-like_dom_sf"/>
</dbReference>
<proteinExistence type="inferred from homology"/>
<dbReference type="Proteomes" id="UP000326546">
    <property type="component" value="Chromosome"/>
</dbReference>
<keyword evidence="1" id="KW-0808">Transferase</keyword>